<reference evidence="1" key="1">
    <citation type="submission" date="2020-11" db="EMBL/GenBank/DDBJ databases">
        <authorList>
            <person name="Tran Van P."/>
        </authorList>
    </citation>
    <scope>NUCLEOTIDE SEQUENCE</scope>
</reference>
<evidence type="ECO:0000313" key="1">
    <source>
        <dbReference type="EMBL" id="CAD7415190.1"/>
    </source>
</evidence>
<sequence>MEFYNNRKQEVALNKRATVLMTNDSMDANPREPVNQNTHGNPYWPGNADHRRIIYLYLSQFPKWRPTSHDHFYTHQYIIMSTRVIRASKAGERTSLVWRVFAFKRTNWEFWFRVLPFCDDKLFNISNSCGDTKDSASVKHPKIHSHCKIKIASLFIILFNDFQSHQNIVRPKIKVCGYPTWCVTQRSKCAVTPPGTGRKHHSVRLPHLVRDANITVCCYLNWCVTQT</sequence>
<dbReference type="EMBL" id="OD008879">
    <property type="protein sequence ID" value="CAD7415190.1"/>
    <property type="molecule type" value="Genomic_DNA"/>
</dbReference>
<dbReference type="AlphaFoldDB" id="A0A7R9DI62"/>
<accession>A0A7R9DI62</accession>
<gene>
    <name evidence="1" type="ORF">TPSB3V08_LOCUS10171</name>
</gene>
<proteinExistence type="predicted"/>
<name>A0A7R9DI62_TIMPO</name>
<protein>
    <submittedName>
        <fullName evidence="1">Uncharacterized protein</fullName>
    </submittedName>
</protein>
<organism evidence="1">
    <name type="scientific">Timema poppense</name>
    <name type="common">Walking stick</name>
    <dbReference type="NCBI Taxonomy" id="170557"/>
    <lineage>
        <taxon>Eukaryota</taxon>
        <taxon>Metazoa</taxon>
        <taxon>Ecdysozoa</taxon>
        <taxon>Arthropoda</taxon>
        <taxon>Hexapoda</taxon>
        <taxon>Insecta</taxon>
        <taxon>Pterygota</taxon>
        <taxon>Neoptera</taxon>
        <taxon>Polyneoptera</taxon>
        <taxon>Phasmatodea</taxon>
        <taxon>Timematodea</taxon>
        <taxon>Timematoidea</taxon>
        <taxon>Timematidae</taxon>
        <taxon>Timema</taxon>
    </lineage>
</organism>